<sequence length="69" mass="7823">MKTELTAWQLTSEHAGMILSWRKKSRLRTGTIARVTRRGSDENCYVHIELRNPTELAVLAGGELVHVHP</sequence>
<gene>
    <name evidence="1" type="ORF">AWN90_36960</name>
</gene>
<dbReference type="RefSeq" id="WP_067592747.1">
    <property type="nucleotide sequence ID" value="NZ_JABMCZ010000001.1"/>
</dbReference>
<comment type="caution">
    <text evidence="1">The sequence shown here is derived from an EMBL/GenBank/DDBJ whole genome shotgun (WGS) entry which is preliminary data.</text>
</comment>
<dbReference type="AlphaFoldDB" id="A0A164LCV9"/>
<reference evidence="1 2" key="1">
    <citation type="submission" date="2016-04" db="EMBL/GenBank/DDBJ databases">
        <authorList>
            <person name="Evans L.H."/>
            <person name="Alamgir A."/>
            <person name="Owens N."/>
            <person name="Weber N.D."/>
            <person name="Virtaneva K."/>
            <person name="Barbian K."/>
            <person name="Babar A."/>
            <person name="Rosenke K."/>
        </authorList>
    </citation>
    <scope>NUCLEOTIDE SEQUENCE [LARGE SCALE GENOMIC DNA]</scope>
    <source>
        <strain evidence="1 2">IFM 0406</strain>
    </source>
</reference>
<keyword evidence="2" id="KW-1185">Reference proteome</keyword>
<proteinExistence type="predicted"/>
<accession>A0A164LCV9</accession>
<dbReference type="EMBL" id="LWGR01000009">
    <property type="protein sequence ID" value="KZM72269.1"/>
    <property type="molecule type" value="Genomic_DNA"/>
</dbReference>
<evidence type="ECO:0000313" key="1">
    <source>
        <dbReference type="EMBL" id="KZM72269.1"/>
    </source>
</evidence>
<name>A0A164LCV9_9NOCA</name>
<dbReference type="Proteomes" id="UP000076512">
    <property type="component" value="Unassembled WGS sequence"/>
</dbReference>
<evidence type="ECO:0000313" key="2">
    <source>
        <dbReference type="Proteomes" id="UP000076512"/>
    </source>
</evidence>
<organism evidence="1 2">
    <name type="scientific">Nocardia terpenica</name>
    <dbReference type="NCBI Taxonomy" id="455432"/>
    <lineage>
        <taxon>Bacteria</taxon>
        <taxon>Bacillati</taxon>
        <taxon>Actinomycetota</taxon>
        <taxon>Actinomycetes</taxon>
        <taxon>Mycobacteriales</taxon>
        <taxon>Nocardiaceae</taxon>
        <taxon>Nocardia</taxon>
    </lineage>
</organism>
<protein>
    <submittedName>
        <fullName evidence="1">Uncharacterized protein</fullName>
    </submittedName>
</protein>
<dbReference type="STRING" id="455432.AWN90_36960"/>